<dbReference type="Pfam" id="PF00386">
    <property type="entry name" value="C1q"/>
    <property type="match status" value="1"/>
</dbReference>
<evidence type="ECO:0000313" key="10">
    <source>
        <dbReference type="EMBL" id="AFO94729.1"/>
    </source>
</evidence>
<evidence type="ECO:0000259" key="9">
    <source>
        <dbReference type="PROSITE" id="PS51041"/>
    </source>
</evidence>
<dbReference type="Gene3D" id="1.20.1270.60">
    <property type="entry name" value="Arfaptin homology (AH) domain/BAR domain"/>
    <property type="match status" value="1"/>
</dbReference>
<dbReference type="PANTHER" id="PTHR15427:SF1">
    <property type="entry name" value="EMILIN-1"/>
    <property type="match status" value="1"/>
</dbReference>
<keyword evidence="3" id="KW-0732">Signal</keyword>
<evidence type="ECO:0000259" key="8">
    <source>
        <dbReference type="PROSITE" id="PS50871"/>
    </source>
</evidence>
<dbReference type="EMBL" id="JW862212">
    <property type="protein sequence ID" value="AFO94729.1"/>
    <property type="molecule type" value="mRNA"/>
</dbReference>
<protein>
    <submittedName>
        <fullName evidence="10">Elastin microfibril interfacer 1</fullName>
    </submittedName>
</protein>
<dbReference type="InterPro" id="IPR011489">
    <property type="entry name" value="EMI_domain"/>
</dbReference>
<feature type="domain" description="C1q" evidence="8">
    <location>
        <begin position="891"/>
        <end position="1038"/>
    </location>
</feature>
<dbReference type="InterPro" id="IPR001073">
    <property type="entry name" value="C1q_dom"/>
</dbReference>
<feature type="compositionally biased region" description="Polar residues" evidence="7">
    <location>
        <begin position="124"/>
        <end position="133"/>
    </location>
</feature>
<evidence type="ECO:0000256" key="1">
    <source>
        <dbReference type="ARBA" id="ARBA00004613"/>
    </source>
</evidence>
<dbReference type="InterPro" id="IPR008983">
    <property type="entry name" value="Tumour_necrosis_fac-like_dom"/>
</dbReference>
<keyword evidence="5" id="KW-1015">Disulfide bond</keyword>
<feature type="coiled-coil region" evidence="6">
    <location>
        <begin position="510"/>
        <end position="551"/>
    </location>
</feature>
<dbReference type="PROSITE" id="PS50871">
    <property type="entry name" value="C1Q"/>
    <property type="match status" value="1"/>
</dbReference>
<dbReference type="SMART" id="SM00110">
    <property type="entry name" value="C1Q"/>
    <property type="match status" value="1"/>
</dbReference>
<feature type="coiled-coil region" evidence="6">
    <location>
        <begin position="613"/>
        <end position="640"/>
    </location>
</feature>
<keyword evidence="4 6" id="KW-0175">Coiled coil</keyword>
<sequence length="1038" mass="115925">MLSFLWLSNCVGGVRYSLYSGLASREHTRLQTQSSTASRASSRHRNWCAYVVTRTVSCLVEDGIATYVKPEYQACGWGQTPCGRAVTYRSFIKPRYKVTYKMVTEMEWRCCHGYSGDNCKIGPTGQTQTTTLRSWPMRPDPHPGGRHPDGMGTEDPDKSRQMEEKFQSLTEEIRKLQFIIHGMNGNLQEEVRKAVATALNGHQPADAPTQMKETISEIQQKLDQIDNRVREHNEELDLLNGFRQGEPGLGGGSVKDKDRHFHNLCLSCRSEFEAIRRQQAKDRHRIQELSQRLNGTEQRHGHLLEHMGESGNHCCSPIESMRENIADVEKKLVTMSEDVVRLNGRLDKQLASTSMTNSPPGWINERFEEMAERLKDTQDYSLSAHNRVQEHCQAGLNDLRHEFGERIHRNEERLTTVISTLGNATVGIGQEVENWKRTAERNREALRNLTSIMHEVDSKLQVTVESCADICVPPPFTAAPHHLDISPMVKSLQRKVTENEDGIQVVNHKIDGLTEDMSSSREQLAKLQQEIEKLRLEVQANERSLNKITSDLRDLSSKVQSSKDDGLATCNSIHEELLMARNETEWRFVTLMTEVTEARERAGEVWERCQAPCSEIQLELDRLKEDVRKCEEQHRDVLQKSQSFNNTLKRLGMFGGTLPMDLGSMQGELKDVQLTFNSFESTLKVFQDSVDRHNHNVDLLNATFSETTGNISAKLNSIQSIVVAHLGQSEERMTGLQNEIDQLSHHQVQGAGCQASTNRLQERLTKLEKVCDKLDSVSQNVERIRAGLNNHISSLWSCHQELNKTLLVHSMVIESVERSGLDSMNHRISHLNSSVAQLNMEVYNFTRQPFLGNEGPPGLPGPQGPAGPPGLPGAKGLPGKHGETGPAGAAAEVQRLSFSAALTVSQVEPGTVLFNNVLVNDGEHYDATTGIFTVPVDGRYFLSAVLTGHRTQKIEAVLSKSNVGVARVDSGGYQPEGLENKPVVETQPVTGSLAVFNIILSLRQGETVCIDLVTGQLAHSEEPLTVFNGVLLYDSPTV</sequence>
<evidence type="ECO:0000256" key="5">
    <source>
        <dbReference type="ARBA" id="ARBA00023157"/>
    </source>
</evidence>
<dbReference type="SUPFAM" id="SSF57997">
    <property type="entry name" value="Tropomyosin"/>
    <property type="match status" value="1"/>
</dbReference>
<feature type="region of interest" description="Disordered" evidence="7">
    <location>
        <begin position="851"/>
        <end position="888"/>
    </location>
</feature>
<evidence type="ECO:0000256" key="4">
    <source>
        <dbReference type="ARBA" id="ARBA00023054"/>
    </source>
</evidence>
<comment type="subcellular location">
    <subcellularLocation>
        <location evidence="1">Secreted</location>
    </subcellularLocation>
</comment>
<dbReference type="PANTHER" id="PTHR15427">
    <property type="entry name" value="EMILIN ELASTIN MICROFIBRIL INTERFACE-LOCATED PROTEIN ELASTIN MICROFIBRIL INTERFACER"/>
    <property type="match status" value="1"/>
</dbReference>
<dbReference type="Pfam" id="PF07546">
    <property type="entry name" value="EMI"/>
    <property type="match status" value="1"/>
</dbReference>
<dbReference type="InterPro" id="IPR027267">
    <property type="entry name" value="AH/BAR_dom_sf"/>
</dbReference>
<evidence type="ECO:0000256" key="6">
    <source>
        <dbReference type="SAM" id="Coils"/>
    </source>
</evidence>
<feature type="compositionally biased region" description="Pro residues" evidence="7">
    <location>
        <begin position="857"/>
        <end position="871"/>
    </location>
</feature>
<organism evidence="10">
    <name type="scientific">Callorhinchus milii</name>
    <name type="common">Ghost shark</name>
    <dbReference type="NCBI Taxonomy" id="7868"/>
    <lineage>
        <taxon>Eukaryota</taxon>
        <taxon>Metazoa</taxon>
        <taxon>Chordata</taxon>
        <taxon>Craniata</taxon>
        <taxon>Vertebrata</taxon>
        <taxon>Chondrichthyes</taxon>
        <taxon>Holocephali</taxon>
        <taxon>Chimaeriformes</taxon>
        <taxon>Callorhinchidae</taxon>
        <taxon>Callorhinchus</taxon>
    </lineage>
</organism>
<dbReference type="Gene3D" id="2.60.120.40">
    <property type="match status" value="1"/>
</dbReference>
<name>V9KAK8_CALMI</name>
<feature type="compositionally biased region" description="Basic and acidic residues" evidence="7">
    <location>
        <begin position="139"/>
        <end position="158"/>
    </location>
</feature>
<evidence type="ECO:0000256" key="2">
    <source>
        <dbReference type="ARBA" id="ARBA00022525"/>
    </source>
</evidence>
<reference evidence="10" key="1">
    <citation type="journal article" date="2014" name="Nature">
        <title>Elephant shark genome provides unique insights into gnathostome evolution.</title>
        <authorList>
            <consortium name="International Elephant Shark Genome Sequencing Consortium"/>
            <person name="Venkatesh B."/>
            <person name="Lee A.P."/>
            <person name="Ravi V."/>
            <person name="Maurya A.K."/>
            <person name="Lian M.M."/>
            <person name="Swann J.B."/>
            <person name="Ohta Y."/>
            <person name="Flajnik M.F."/>
            <person name="Sutoh Y."/>
            <person name="Kasahara M."/>
            <person name="Hoon S."/>
            <person name="Gangu V."/>
            <person name="Roy S.W."/>
            <person name="Irimia M."/>
            <person name="Korzh V."/>
            <person name="Kondrychyn I."/>
            <person name="Lim Z.W."/>
            <person name="Tay B.H."/>
            <person name="Tohari S."/>
            <person name="Kong K.W."/>
            <person name="Ho S."/>
            <person name="Lorente-Galdos B."/>
            <person name="Quilez J."/>
            <person name="Marques-Bonet T."/>
            <person name="Raney B.J."/>
            <person name="Ingham P.W."/>
            <person name="Tay A."/>
            <person name="Hillier L.W."/>
            <person name="Minx P."/>
            <person name="Boehm T."/>
            <person name="Wilson R.K."/>
            <person name="Brenner S."/>
            <person name="Warren W.C."/>
        </authorList>
    </citation>
    <scope>NUCLEOTIDE SEQUENCE</scope>
    <source>
        <tissue evidence="10">Gills</tissue>
    </source>
</reference>
<keyword evidence="2" id="KW-0964">Secreted</keyword>
<evidence type="ECO:0000256" key="3">
    <source>
        <dbReference type="ARBA" id="ARBA00022729"/>
    </source>
</evidence>
<proteinExistence type="evidence at transcript level"/>
<dbReference type="AlphaFoldDB" id="V9KAK8"/>
<dbReference type="InterPro" id="IPR050392">
    <property type="entry name" value="Collagen/C1q_domain"/>
</dbReference>
<dbReference type="PROSITE" id="PS51041">
    <property type="entry name" value="EMI"/>
    <property type="match status" value="1"/>
</dbReference>
<evidence type="ECO:0000256" key="7">
    <source>
        <dbReference type="SAM" id="MobiDB-lite"/>
    </source>
</evidence>
<feature type="region of interest" description="Disordered" evidence="7">
    <location>
        <begin position="122"/>
        <end position="158"/>
    </location>
</feature>
<dbReference type="SUPFAM" id="SSF49842">
    <property type="entry name" value="TNF-like"/>
    <property type="match status" value="1"/>
</dbReference>
<dbReference type="GO" id="GO:0005576">
    <property type="term" value="C:extracellular region"/>
    <property type="evidence" value="ECO:0007669"/>
    <property type="project" value="UniProtKB-SubCell"/>
</dbReference>
<feature type="domain" description="EMI" evidence="9">
    <location>
        <begin position="44"/>
        <end position="121"/>
    </location>
</feature>
<accession>V9KAK8</accession>